<keyword evidence="1" id="KW-1133">Transmembrane helix</keyword>
<sequence>MAWALLVVNTLGSQGAQTFLPVPQPVYQLVTMGSLLGAFGLALVLNPRVRLRPNAYLLLLSLLLVVSVVATVGQEVGFGGLFRCWRLAMFLATLWLLTRWWDGTLAFVRYHIRGYAAVLVTVVVGLVVAPGLALPETYGGRLTGALWPLTPPQVGQYAAVVAGLTLVLWLSRRTDHVSTLAIALPAVGLVLLSYTRTATLGLVVGLVVAGVSLALTTSRARRFIAGAAVTGALVAVAFAGAVQTWFLRGQDEENFANLTGRQKVWDALLGAERTPSELAFGTGLGNKSFDGLPIDSGWLAVYQEQGLVGVAIVAAFLLTLLAVAFLRPPSPARACAVFLIAYCLMASYTEVGLGDASPYLLHLAVAASLLGPHPTPRTELTR</sequence>
<feature type="transmembrane region" description="Helical" evidence="1">
    <location>
        <begin position="223"/>
        <end position="246"/>
    </location>
</feature>
<proteinExistence type="predicted"/>
<feature type="transmembrane region" description="Helical" evidence="1">
    <location>
        <begin position="56"/>
        <end position="73"/>
    </location>
</feature>
<feature type="transmembrane region" description="Helical" evidence="1">
    <location>
        <begin position="200"/>
        <end position="216"/>
    </location>
</feature>
<dbReference type="PANTHER" id="PTHR37422">
    <property type="entry name" value="TEICHURONIC ACID BIOSYNTHESIS PROTEIN TUAE"/>
    <property type="match status" value="1"/>
</dbReference>
<reference evidence="2 3" key="1">
    <citation type="submission" date="2016-12" db="EMBL/GenBank/DDBJ databases">
        <title>The draft genome sequence of Actinophytocola xinjiangensis.</title>
        <authorList>
            <person name="Wang W."/>
            <person name="Yuan L."/>
        </authorList>
    </citation>
    <scope>NUCLEOTIDE SEQUENCE [LARGE SCALE GENOMIC DNA]</scope>
    <source>
        <strain evidence="2 3">CGMCC 4.4663</strain>
    </source>
</reference>
<feature type="transmembrane region" description="Helical" evidence="1">
    <location>
        <begin position="306"/>
        <end position="326"/>
    </location>
</feature>
<feature type="transmembrane region" description="Helical" evidence="1">
    <location>
        <begin position="114"/>
        <end position="134"/>
    </location>
</feature>
<evidence type="ECO:0000313" key="2">
    <source>
        <dbReference type="EMBL" id="OLF04457.1"/>
    </source>
</evidence>
<feature type="transmembrane region" description="Helical" evidence="1">
    <location>
        <begin position="333"/>
        <end position="351"/>
    </location>
</feature>
<comment type="caution">
    <text evidence="2">The sequence shown here is derived from an EMBL/GenBank/DDBJ whole genome shotgun (WGS) entry which is preliminary data.</text>
</comment>
<keyword evidence="1" id="KW-0812">Transmembrane</keyword>
<name>A0A7Z0WDJ4_9PSEU</name>
<protein>
    <recommendedName>
        <fullName evidence="4">O-antigen ligase domain-containing protein</fullName>
    </recommendedName>
</protein>
<evidence type="ECO:0000313" key="3">
    <source>
        <dbReference type="Proteomes" id="UP000185696"/>
    </source>
</evidence>
<dbReference type="PANTHER" id="PTHR37422:SF13">
    <property type="entry name" value="LIPOPOLYSACCHARIDE BIOSYNTHESIS PROTEIN PA4999-RELATED"/>
    <property type="match status" value="1"/>
</dbReference>
<keyword evidence="3" id="KW-1185">Reference proteome</keyword>
<keyword evidence="1" id="KW-0472">Membrane</keyword>
<organism evidence="2 3">
    <name type="scientific">Actinophytocola xinjiangensis</name>
    <dbReference type="NCBI Taxonomy" id="485602"/>
    <lineage>
        <taxon>Bacteria</taxon>
        <taxon>Bacillati</taxon>
        <taxon>Actinomycetota</taxon>
        <taxon>Actinomycetes</taxon>
        <taxon>Pseudonocardiales</taxon>
        <taxon>Pseudonocardiaceae</taxon>
    </lineage>
</organism>
<evidence type="ECO:0008006" key="4">
    <source>
        <dbReference type="Google" id="ProtNLM"/>
    </source>
</evidence>
<dbReference type="EMBL" id="MSIF01000044">
    <property type="protein sequence ID" value="OLF04457.1"/>
    <property type="molecule type" value="Genomic_DNA"/>
</dbReference>
<feature type="transmembrane region" description="Helical" evidence="1">
    <location>
        <begin position="85"/>
        <end position="102"/>
    </location>
</feature>
<feature type="transmembrane region" description="Helical" evidence="1">
    <location>
        <begin position="154"/>
        <end position="170"/>
    </location>
</feature>
<dbReference type="InterPro" id="IPR051533">
    <property type="entry name" value="WaaL-like"/>
</dbReference>
<evidence type="ECO:0000256" key="1">
    <source>
        <dbReference type="SAM" id="Phobius"/>
    </source>
</evidence>
<feature type="transmembrane region" description="Helical" evidence="1">
    <location>
        <begin position="25"/>
        <end position="44"/>
    </location>
</feature>
<dbReference type="AlphaFoldDB" id="A0A7Z0WDJ4"/>
<dbReference type="Proteomes" id="UP000185696">
    <property type="component" value="Unassembled WGS sequence"/>
</dbReference>
<accession>A0A7Z0WDJ4</accession>
<feature type="transmembrane region" description="Helical" evidence="1">
    <location>
        <begin position="177"/>
        <end position="194"/>
    </location>
</feature>
<gene>
    <name evidence="2" type="ORF">BLA60_40740</name>
</gene>